<dbReference type="Proteomes" id="UP000277811">
    <property type="component" value="Unassembled WGS sequence"/>
</dbReference>
<keyword evidence="4 10" id="KW-0808">Transferase</keyword>
<dbReference type="GO" id="GO:0006493">
    <property type="term" value="P:protein O-linked glycosylation"/>
    <property type="evidence" value="ECO:0007669"/>
    <property type="project" value="InterPro"/>
</dbReference>
<dbReference type="OrthoDB" id="9775035at2"/>
<evidence type="ECO:0000313" key="10">
    <source>
        <dbReference type="EMBL" id="VBB08281.1"/>
    </source>
</evidence>
<gene>
    <name evidence="10" type="ORF">LUCI_3552</name>
</gene>
<accession>A0A498RA67</accession>
<keyword evidence="6 8" id="KW-1133">Transmembrane helix</keyword>
<dbReference type="GO" id="GO:0010041">
    <property type="term" value="P:response to iron(III) ion"/>
    <property type="evidence" value="ECO:0007669"/>
    <property type="project" value="TreeGrafter"/>
</dbReference>
<feature type="transmembrane region" description="Helical" evidence="8">
    <location>
        <begin position="395"/>
        <end position="416"/>
    </location>
</feature>
<keyword evidence="3 10" id="KW-0328">Glycosyltransferase</keyword>
<reference evidence="10 11" key="1">
    <citation type="submission" date="2018-06" db="EMBL/GenBank/DDBJ databases">
        <authorList>
            <person name="Strepis N."/>
        </authorList>
    </citation>
    <scope>NUCLEOTIDE SEQUENCE [LARGE SCALE GENOMIC DNA]</scope>
    <source>
        <strain evidence="10">LUCI</strain>
    </source>
</reference>
<keyword evidence="7 8" id="KW-0472">Membrane</keyword>
<feature type="transmembrane region" description="Helical" evidence="8">
    <location>
        <begin position="158"/>
        <end position="189"/>
    </location>
</feature>
<dbReference type="PANTHER" id="PTHR33908:SF3">
    <property type="entry name" value="UNDECAPRENYL PHOSPHATE-ALPHA-4-AMINO-4-DEOXY-L-ARABINOSE ARABINOSYL TRANSFERASE"/>
    <property type="match status" value="1"/>
</dbReference>
<dbReference type="AlphaFoldDB" id="A0A498RA67"/>
<keyword evidence="5 8" id="KW-0812">Transmembrane</keyword>
<sequence>MKNIRVFLIFLAAALFYLLFNSHIPITDPVEGNYALTAKEMLTSGDWLSPRIYGQFWYDKPAMIYWLILISYKLFGVNEFAARFPPAIFSAFSVAFLYWFADRIYNRRVALWSAVVLATSLEYWILAKLVITDAVLFFFTSVSMAAYYLGLLGQGRKWYFVAYSAVALAVLTKGPVGIVLPGLTIFVYSAVTRRWELLRDLFKISRLVVFFLVAAPWYLYMYKMHGSVFIDTFFGLHNYIRATVSEHPQYNVFYYYLVLFPVMLLPWTGIFLRMAVKLIKEIRSEHILYLLIWAAVIIVFYTAMATKYPTYVFPAVFPVAILMGRHLESMLCSGGRKQWLWLTIPALMLFTIMGTGVRILSPTQDWKLVYAILAISFIAILVVQYKSSGSQILRSVTASTVIVILLLNSQVFPYYADTRSAKRIAEQLPETKATVAAYGDYPTSAVFYSGYRLPELVNNSGGLVPKGAWAGKYTMPRETVGDFARKTHHNKDTYIIVKHAQLKEFQKTILVKEFVPVFTHAEFILFKGKYN</sequence>
<dbReference type="GO" id="GO:0009103">
    <property type="term" value="P:lipopolysaccharide biosynthetic process"/>
    <property type="evidence" value="ECO:0007669"/>
    <property type="project" value="UniProtKB-ARBA"/>
</dbReference>
<evidence type="ECO:0000256" key="4">
    <source>
        <dbReference type="ARBA" id="ARBA00022679"/>
    </source>
</evidence>
<evidence type="ECO:0000256" key="2">
    <source>
        <dbReference type="ARBA" id="ARBA00022475"/>
    </source>
</evidence>
<feature type="transmembrane region" description="Helical" evidence="8">
    <location>
        <begin position="287"/>
        <end position="304"/>
    </location>
</feature>
<feature type="transmembrane region" description="Helical" evidence="8">
    <location>
        <begin position="253"/>
        <end position="275"/>
    </location>
</feature>
<evidence type="ECO:0000259" key="9">
    <source>
        <dbReference type="Pfam" id="PF13231"/>
    </source>
</evidence>
<evidence type="ECO:0000256" key="8">
    <source>
        <dbReference type="SAM" id="Phobius"/>
    </source>
</evidence>
<keyword evidence="2" id="KW-1003">Cell membrane</keyword>
<dbReference type="GO" id="GO:0000030">
    <property type="term" value="F:mannosyltransferase activity"/>
    <property type="evidence" value="ECO:0007669"/>
    <property type="project" value="InterPro"/>
</dbReference>
<feature type="transmembrane region" description="Helical" evidence="8">
    <location>
        <begin position="82"/>
        <end position="101"/>
    </location>
</feature>
<dbReference type="InterPro" id="IPR038731">
    <property type="entry name" value="RgtA/B/C-like"/>
</dbReference>
<dbReference type="InterPro" id="IPR050297">
    <property type="entry name" value="LipidA_mod_glycosyltrf_83"/>
</dbReference>
<evidence type="ECO:0000256" key="6">
    <source>
        <dbReference type="ARBA" id="ARBA00022989"/>
    </source>
</evidence>
<evidence type="ECO:0000256" key="5">
    <source>
        <dbReference type="ARBA" id="ARBA00022692"/>
    </source>
</evidence>
<feature type="transmembrane region" description="Helical" evidence="8">
    <location>
        <begin position="366"/>
        <end position="383"/>
    </location>
</feature>
<protein>
    <submittedName>
        <fullName evidence="10">Dolichyl-phosphate-mannose-protein mannosyltransferase</fullName>
    </submittedName>
</protein>
<feature type="transmembrane region" description="Helical" evidence="8">
    <location>
        <begin position="134"/>
        <end position="152"/>
    </location>
</feature>
<comment type="subcellular location">
    <subcellularLocation>
        <location evidence="1">Cell membrane</location>
        <topology evidence="1">Multi-pass membrane protein</topology>
    </subcellularLocation>
</comment>
<keyword evidence="11" id="KW-1185">Reference proteome</keyword>
<evidence type="ECO:0000256" key="3">
    <source>
        <dbReference type="ARBA" id="ARBA00022676"/>
    </source>
</evidence>
<name>A0A498RA67_9FIRM</name>
<dbReference type="Pfam" id="PF13231">
    <property type="entry name" value="PMT_2"/>
    <property type="match status" value="1"/>
</dbReference>
<dbReference type="RefSeq" id="WP_122629186.1">
    <property type="nucleotide sequence ID" value="NZ_UPPP01000086.1"/>
</dbReference>
<dbReference type="PANTHER" id="PTHR33908">
    <property type="entry name" value="MANNOSYLTRANSFERASE YKCB-RELATED"/>
    <property type="match status" value="1"/>
</dbReference>
<dbReference type="GO" id="GO:0005886">
    <property type="term" value="C:plasma membrane"/>
    <property type="evidence" value="ECO:0007669"/>
    <property type="project" value="UniProtKB-SubCell"/>
</dbReference>
<proteinExistence type="predicted"/>
<evidence type="ECO:0000256" key="7">
    <source>
        <dbReference type="ARBA" id="ARBA00023136"/>
    </source>
</evidence>
<dbReference type="EMBL" id="UPPP01000086">
    <property type="protein sequence ID" value="VBB08281.1"/>
    <property type="molecule type" value="Genomic_DNA"/>
</dbReference>
<organism evidence="10 11">
    <name type="scientific">Lucifera butyrica</name>
    <dbReference type="NCBI Taxonomy" id="1351585"/>
    <lineage>
        <taxon>Bacteria</taxon>
        <taxon>Bacillati</taxon>
        <taxon>Bacillota</taxon>
        <taxon>Negativicutes</taxon>
        <taxon>Veillonellales</taxon>
        <taxon>Veillonellaceae</taxon>
        <taxon>Lucifera</taxon>
    </lineage>
</organism>
<evidence type="ECO:0000313" key="11">
    <source>
        <dbReference type="Proteomes" id="UP000277811"/>
    </source>
</evidence>
<feature type="domain" description="Glycosyltransferase RgtA/B/C/D-like" evidence="9">
    <location>
        <begin position="59"/>
        <end position="219"/>
    </location>
</feature>
<evidence type="ECO:0000256" key="1">
    <source>
        <dbReference type="ARBA" id="ARBA00004651"/>
    </source>
</evidence>
<feature type="transmembrane region" description="Helical" evidence="8">
    <location>
        <begin position="201"/>
        <end position="220"/>
    </location>
</feature>
<dbReference type="GO" id="GO:0016763">
    <property type="term" value="F:pentosyltransferase activity"/>
    <property type="evidence" value="ECO:0007669"/>
    <property type="project" value="TreeGrafter"/>
</dbReference>
<feature type="transmembrane region" description="Helical" evidence="8">
    <location>
        <begin position="339"/>
        <end position="360"/>
    </location>
</feature>